<feature type="transmembrane region" description="Helical" evidence="2">
    <location>
        <begin position="295"/>
        <end position="321"/>
    </location>
</feature>
<dbReference type="Proteomes" id="UP001150569">
    <property type="component" value="Unassembled WGS sequence"/>
</dbReference>
<feature type="region of interest" description="Disordered" evidence="1">
    <location>
        <begin position="27"/>
        <end position="51"/>
    </location>
</feature>
<evidence type="ECO:0000256" key="2">
    <source>
        <dbReference type="SAM" id="Phobius"/>
    </source>
</evidence>
<reference evidence="3" key="1">
    <citation type="submission" date="2022-07" db="EMBL/GenBank/DDBJ databases">
        <title>Phylogenomic reconstructions and comparative analyses of Kickxellomycotina fungi.</title>
        <authorList>
            <person name="Reynolds N.K."/>
            <person name="Stajich J.E."/>
            <person name="Barry K."/>
            <person name="Grigoriev I.V."/>
            <person name="Crous P."/>
            <person name="Smith M.E."/>
        </authorList>
    </citation>
    <scope>NUCLEOTIDE SEQUENCE</scope>
    <source>
        <strain evidence="3">RSA 861</strain>
    </source>
</reference>
<feature type="region of interest" description="Disordered" evidence="1">
    <location>
        <begin position="567"/>
        <end position="594"/>
    </location>
</feature>
<dbReference type="OrthoDB" id="441172at2759"/>
<sequence length="594" mass="66842">MVVPRHPRLLAQAQLALGLTMKAVLASSPSSTSPTRQHTTGTRKSASEPTGTTKGDIIIISCFFALLFVSIFGTLLFFWITDKTKEPEVVLLERMQTQREVENLIENLHTQLRTLKTMPLSWSRMKPFRGHHLLSWSFVLGIVIAFGVILAGILQSVLAPALDSSSLNSIQLAKAEANQIVSERSMMAGTFLFFIMLNFFYMTRQHLYYERRKTVTLDQTKHHVISKTVYNHYERNWQNTMQIVILVVEFIQLLSFPLQDLLKNTTIVAVDQGSLGTVDVILAITSFFPRLSSNLYVILFWTVFTSVVIFFFGSIAFHLINSSERRRDAGRTWPIYWVSYFVPIVSLLYLPVLMVFVSSAQCLSKQVFSEGAAGSPSDLDRGNLFKCHGPGIQPVAYLVVSLVGYTIAYVMMTTFVTSYDRTPVEGEILFKSKSVAMIKNLSLLLTIDFLLVPNEFSKVRSIISLVIMIGLVSVNLKMRPCYVDQINFWRSASLCCILWTALLITILNNETKTVTRISVAGVVVGIVGGMVLIFATFWTIRRCARNFSYETWVDIREPTTRHLLANSASDHRSSTLSSCGPPEDSRNYQPRSAV</sequence>
<proteinExistence type="predicted"/>
<dbReference type="AlphaFoldDB" id="A0A9W8DLT4"/>
<feature type="transmembrane region" description="Helical" evidence="2">
    <location>
        <begin position="459"/>
        <end position="476"/>
    </location>
</feature>
<feature type="transmembrane region" description="Helical" evidence="2">
    <location>
        <begin position="395"/>
        <end position="416"/>
    </location>
</feature>
<feature type="transmembrane region" description="Helical" evidence="2">
    <location>
        <begin position="333"/>
        <end position="357"/>
    </location>
</feature>
<keyword evidence="4" id="KW-1185">Reference proteome</keyword>
<keyword evidence="2" id="KW-1133">Transmembrane helix</keyword>
<name>A0A9W8DLT4_9FUNG</name>
<feature type="transmembrane region" description="Helical" evidence="2">
    <location>
        <begin position="519"/>
        <end position="540"/>
    </location>
</feature>
<feature type="transmembrane region" description="Helical" evidence="2">
    <location>
        <begin position="57"/>
        <end position="80"/>
    </location>
</feature>
<evidence type="ECO:0000313" key="3">
    <source>
        <dbReference type="EMBL" id="KAJ1909398.1"/>
    </source>
</evidence>
<evidence type="ECO:0000256" key="1">
    <source>
        <dbReference type="SAM" id="MobiDB-lite"/>
    </source>
</evidence>
<dbReference type="EMBL" id="JANBPT010001208">
    <property type="protein sequence ID" value="KAJ1909398.1"/>
    <property type="molecule type" value="Genomic_DNA"/>
</dbReference>
<evidence type="ECO:0000313" key="4">
    <source>
        <dbReference type="Proteomes" id="UP001150569"/>
    </source>
</evidence>
<keyword evidence="2" id="KW-0472">Membrane</keyword>
<feature type="transmembrane region" description="Helical" evidence="2">
    <location>
        <begin position="488"/>
        <end position="507"/>
    </location>
</feature>
<feature type="transmembrane region" description="Helical" evidence="2">
    <location>
        <begin position="186"/>
        <end position="203"/>
    </location>
</feature>
<comment type="caution">
    <text evidence="3">The sequence shown here is derived from an EMBL/GenBank/DDBJ whole genome shotgun (WGS) entry which is preliminary data.</text>
</comment>
<protein>
    <submittedName>
        <fullName evidence="3">Uncharacterized protein</fullName>
    </submittedName>
</protein>
<feature type="transmembrane region" description="Helical" evidence="2">
    <location>
        <begin position="133"/>
        <end position="158"/>
    </location>
</feature>
<organism evidence="3 4">
    <name type="scientific">Tieghemiomyces parasiticus</name>
    <dbReference type="NCBI Taxonomy" id="78921"/>
    <lineage>
        <taxon>Eukaryota</taxon>
        <taxon>Fungi</taxon>
        <taxon>Fungi incertae sedis</taxon>
        <taxon>Zoopagomycota</taxon>
        <taxon>Kickxellomycotina</taxon>
        <taxon>Dimargaritomycetes</taxon>
        <taxon>Dimargaritales</taxon>
        <taxon>Dimargaritaceae</taxon>
        <taxon>Tieghemiomyces</taxon>
    </lineage>
</organism>
<gene>
    <name evidence="3" type="ORF">IWQ60_011192</name>
</gene>
<accession>A0A9W8DLT4</accession>
<keyword evidence="2" id="KW-0812">Transmembrane</keyword>